<evidence type="ECO:0000313" key="2">
    <source>
        <dbReference type="EMBL" id="KAK3933277.1"/>
    </source>
</evidence>
<gene>
    <name evidence="2" type="ORF">KUF71_017865</name>
</gene>
<dbReference type="PANTHER" id="PTHR46601:SF1">
    <property type="entry name" value="ADF-H DOMAIN-CONTAINING PROTEIN"/>
    <property type="match status" value="1"/>
</dbReference>
<evidence type="ECO:0000313" key="3">
    <source>
        <dbReference type="Proteomes" id="UP001219518"/>
    </source>
</evidence>
<keyword evidence="2" id="KW-0436">Ligase</keyword>
<feature type="compositionally biased region" description="Polar residues" evidence="1">
    <location>
        <begin position="147"/>
        <end position="161"/>
    </location>
</feature>
<dbReference type="EMBL" id="JAHWGI010001444">
    <property type="protein sequence ID" value="KAK3933277.1"/>
    <property type="molecule type" value="Genomic_DNA"/>
</dbReference>
<feature type="compositionally biased region" description="Polar residues" evidence="1">
    <location>
        <begin position="816"/>
        <end position="825"/>
    </location>
</feature>
<dbReference type="GO" id="GO:0016874">
    <property type="term" value="F:ligase activity"/>
    <property type="evidence" value="ECO:0007669"/>
    <property type="project" value="UniProtKB-KW"/>
</dbReference>
<accession>A0AAE1LYW7</accession>
<organism evidence="2 3">
    <name type="scientific">Frankliniella fusca</name>
    <dbReference type="NCBI Taxonomy" id="407009"/>
    <lineage>
        <taxon>Eukaryota</taxon>
        <taxon>Metazoa</taxon>
        <taxon>Ecdysozoa</taxon>
        <taxon>Arthropoda</taxon>
        <taxon>Hexapoda</taxon>
        <taxon>Insecta</taxon>
        <taxon>Pterygota</taxon>
        <taxon>Neoptera</taxon>
        <taxon>Paraneoptera</taxon>
        <taxon>Thysanoptera</taxon>
        <taxon>Terebrantia</taxon>
        <taxon>Thripoidea</taxon>
        <taxon>Thripidae</taxon>
        <taxon>Frankliniella</taxon>
    </lineage>
</organism>
<protein>
    <submittedName>
        <fullName evidence="2">RNA-splicing ligase RtcB-like protein</fullName>
    </submittedName>
</protein>
<comment type="caution">
    <text evidence="2">The sequence shown here is derived from an EMBL/GenBank/DDBJ whole genome shotgun (WGS) entry which is preliminary data.</text>
</comment>
<proteinExistence type="predicted"/>
<evidence type="ECO:0000256" key="1">
    <source>
        <dbReference type="SAM" id="MobiDB-lite"/>
    </source>
</evidence>
<dbReference type="PANTHER" id="PTHR46601">
    <property type="entry name" value="ULP_PROTEASE DOMAIN-CONTAINING PROTEIN"/>
    <property type="match status" value="1"/>
</dbReference>
<feature type="region of interest" description="Disordered" evidence="1">
    <location>
        <begin position="147"/>
        <end position="192"/>
    </location>
</feature>
<dbReference type="AlphaFoldDB" id="A0AAE1LYW7"/>
<dbReference type="Proteomes" id="UP001219518">
    <property type="component" value="Unassembled WGS sequence"/>
</dbReference>
<sequence>MCSIGRTLGAEANCSGKLWKDQELSREHVELLQIRTRCEESPLTVCDIHKTNYLRLYANNFKKCCNPFQNHSSSVKARISEVTLELFKLWRPLNLSFLPGHKLCYVCKREVETRFSAHVEAGSSQILGGQEEPGQNIEDVPVCVNQSTQTEHSVTSKSTQTNEHERLRPRAATTYRAPSSESSPFQSSGQSAQSDQSYKSAEILESLNVILDKLKVSPVEVKKLRHQRFYGIQKLEEITDAFKTVMIQAAEKENDYLNFSLTEVCENSLDFKNMIRVLKEEFLKTTDRGKKLQILSVLPQSWGREKISKEFNCPESMVRMSKSLIQSEGILALPKPKQGRPLAQETVQLIKDMYYDDEISRAMPGQRDYKSVIENGKRVHKQKRLLLCTVNELYALFCSKHPDLVSFSKFASLRPPECVSAGASGTHSVCVCTTHQNTELMAKGGGIRRKKKNEDETLIGVSELDMKDGEDQLTFEDCVDMLMCPSKSDNCYTNMCCECPNPEILRVFLSTHFEELSISSVMFQQWLTVDRCALETVVKSVDNYIEDFTEMLLEYKKHNFIAKKQAGALKEMKANLKVGEVITLGDFSENYSFLIQDAIQGYHWNNEQATLHPFVSYFRSTVDSEVQHCILVVVSDAMDHNTAAVHTFQEKLIKYLEEKIGRKVEKLYYWSDGAASQYKNRKNVSNIAHHEKDFNTPCQWHFFATSHGKSTCDSAAGAAKRSAALESKRRVDCEPIANPVQLYEYLKGSSKAMDFVYVSKLKVVSHTEKIQKRMDESAPVPGIRGIHTIIPISETAVKVKEHSLSTTERVIYITPKASSQGNVAPSKSKRKQAAKEKTSESEVQPPPKTTRTSGDSSKKAKQ</sequence>
<reference evidence="2" key="2">
    <citation type="journal article" date="2023" name="BMC Genomics">
        <title>Pest status, molecular evolution, and epigenetic factors derived from the genome assembly of Frankliniella fusca, a thysanopteran phytovirus vector.</title>
        <authorList>
            <person name="Catto M.A."/>
            <person name="Labadie P.E."/>
            <person name="Jacobson A.L."/>
            <person name="Kennedy G.G."/>
            <person name="Srinivasan R."/>
            <person name="Hunt B.G."/>
        </authorList>
    </citation>
    <scope>NUCLEOTIDE SEQUENCE</scope>
    <source>
        <strain evidence="2">PL_HMW_Pooled</strain>
    </source>
</reference>
<name>A0AAE1LYW7_9NEOP</name>
<feature type="compositionally biased region" description="Low complexity" evidence="1">
    <location>
        <begin position="179"/>
        <end position="192"/>
    </location>
</feature>
<reference evidence="2" key="1">
    <citation type="submission" date="2021-07" db="EMBL/GenBank/DDBJ databases">
        <authorList>
            <person name="Catto M.A."/>
            <person name="Jacobson A."/>
            <person name="Kennedy G."/>
            <person name="Labadie P."/>
            <person name="Hunt B.G."/>
            <person name="Srinivasan R."/>
        </authorList>
    </citation>
    <scope>NUCLEOTIDE SEQUENCE</scope>
    <source>
        <strain evidence="2">PL_HMW_Pooled</strain>
        <tissue evidence="2">Head</tissue>
    </source>
</reference>
<feature type="region of interest" description="Disordered" evidence="1">
    <location>
        <begin position="816"/>
        <end position="862"/>
    </location>
</feature>
<keyword evidence="3" id="KW-1185">Reference proteome</keyword>